<evidence type="ECO:0000256" key="7">
    <source>
        <dbReference type="ARBA" id="ARBA00023136"/>
    </source>
</evidence>
<keyword evidence="5 10" id="KW-0552">Olfaction</keyword>
<comment type="caution">
    <text evidence="10">Lacks conserved residue(s) required for the propagation of feature annotation.</text>
</comment>
<feature type="transmembrane region" description="Helical" evidence="10">
    <location>
        <begin position="293"/>
        <end position="311"/>
    </location>
</feature>
<gene>
    <name evidence="11" type="ORF">Zmor_010295</name>
</gene>
<evidence type="ECO:0000256" key="5">
    <source>
        <dbReference type="ARBA" id="ARBA00022725"/>
    </source>
</evidence>
<evidence type="ECO:0000256" key="4">
    <source>
        <dbReference type="ARBA" id="ARBA00022692"/>
    </source>
</evidence>
<feature type="transmembrane region" description="Helical" evidence="10">
    <location>
        <begin position="36"/>
        <end position="56"/>
    </location>
</feature>
<dbReference type="GO" id="GO:0005549">
    <property type="term" value="F:odorant binding"/>
    <property type="evidence" value="ECO:0007669"/>
    <property type="project" value="InterPro"/>
</dbReference>
<dbReference type="GO" id="GO:0004984">
    <property type="term" value="F:olfactory receptor activity"/>
    <property type="evidence" value="ECO:0007669"/>
    <property type="project" value="InterPro"/>
</dbReference>
<name>A0AA38IK22_9CUCU</name>
<dbReference type="GO" id="GO:0007165">
    <property type="term" value="P:signal transduction"/>
    <property type="evidence" value="ECO:0007669"/>
    <property type="project" value="UniProtKB-KW"/>
</dbReference>
<dbReference type="Proteomes" id="UP001168821">
    <property type="component" value="Unassembled WGS sequence"/>
</dbReference>
<evidence type="ECO:0000256" key="10">
    <source>
        <dbReference type="RuleBase" id="RU351113"/>
    </source>
</evidence>
<sequence>MKDIIKESFKIDLNVLSIFGLYISGNNSTLLKVRAYALYFFLLVLGTVLILISLILENDISGMQMNLMVTYVVETMSMWLKVLPFIRNAERIKDCINFFGRRDFAPKDQEEKKIIDECIRICHRNCTAYFYGIIITEVFWSAPVLFAKEKTLPIKLWLPYDPKSSNLVYYITLLYAMAVVVYDGLLGTVTDPLIGGLAYHATAQLKILKYNLQYLDKHVEDHTSINKLTVIDYNTAYKHLRRCIIHHNNILSFVAEYEECFSGCVFWQLSASLLTLCFCCIGLTLVTGVSTDAVIYLASAFIICVQLLFYCHYGTLLYEENNTLINAVYMGPWYRYDVKIRKILLTIMERSKRPMTFTAGAVVDVTLETFVSVLKTSYSLVAVLNNYE</sequence>
<feature type="transmembrane region" description="Helical" evidence="10">
    <location>
        <begin position="128"/>
        <end position="147"/>
    </location>
</feature>
<dbReference type="Pfam" id="PF02949">
    <property type="entry name" value="7tm_6"/>
    <property type="match status" value="1"/>
</dbReference>
<reference evidence="11" key="1">
    <citation type="journal article" date="2023" name="G3 (Bethesda)">
        <title>Whole genome assemblies of Zophobas morio and Tenebrio molitor.</title>
        <authorList>
            <person name="Kaur S."/>
            <person name="Stinson S.A."/>
            <person name="diCenzo G.C."/>
        </authorList>
    </citation>
    <scope>NUCLEOTIDE SEQUENCE</scope>
    <source>
        <strain evidence="11">QUZm001</strain>
    </source>
</reference>
<comment type="similarity">
    <text evidence="10">Belongs to the insect chemoreceptor superfamily. Heteromeric odorant receptor channel (TC 1.A.69) family.</text>
</comment>
<proteinExistence type="inferred from homology"/>
<keyword evidence="12" id="KW-1185">Reference proteome</keyword>
<accession>A0AA38IK22</accession>
<comment type="caution">
    <text evidence="11">The sequence shown here is derived from an EMBL/GenBank/DDBJ whole genome shotgun (WGS) entry which is preliminary data.</text>
</comment>
<evidence type="ECO:0000256" key="9">
    <source>
        <dbReference type="ARBA" id="ARBA00023224"/>
    </source>
</evidence>
<keyword evidence="3 10" id="KW-0716">Sensory transduction</keyword>
<dbReference type="AlphaFoldDB" id="A0AA38IK22"/>
<keyword evidence="2" id="KW-1003">Cell membrane</keyword>
<evidence type="ECO:0000313" key="12">
    <source>
        <dbReference type="Proteomes" id="UP001168821"/>
    </source>
</evidence>
<evidence type="ECO:0000313" key="11">
    <source>
        <dbReference type="EMBL" id="KAJ3658562.1"/>
    </source>
</evidence>
<dbReference type="InterPro" id="IPR004117">
    <property type="entry name" value="7tm6_olfct_rcpt"/>
</dbReference>
<feature type="transmembrane region" description="Helical" evidence="10">
    <location>
        <begin position="68"/>
        <end position="86"/>
    </location>
</feature>
<comment type="subcellular location">
    <subcellularLocation>
        <location evidence="1 10">Cell membrane</location>
        <topology evidence="1 10">Multi-pass membrane protein</topology>
    </subcellularLocation>
</comment>
<evidence type="ECO:0000256" key="1">
    <source>
        <dbReference type="ARBA" id="ARBA00004651"/>
    </source>
</evidence>
<dbReference type="GO" id="GO:0005886">
    <property type="term" value="C:plasma membrane"/>
    <property type="evidence" value="ECO:0007669"/>
    <property type="project" value="UniProtKB-SubCell"/>
</dbReference>
<organism evidence="11 12">
    <name type="scientific">Zophobas morio</name>
    <dbReference type="NCBI Taxonomy" id="2755281"/>
    <lineage>
        <taxon>Eukaryota</taxon>
        <taxon>Metazoa</taxon>
        <taxon>Ecdysozoa</taxon>
        <taxon>Arthropoda</taxon>
        <taxon>Hexapoda</taxon>
        <taxon>Insecta</taxon>
        <taxon>Pterygota</taxon>
        <taxon>Neoptera</taxon>
        <taxon>Endopterygota</taxon>
        <taxon>Coleoptera</taxon>
        <taxon>Polyphaga</taxon>
        <taxon>Cucujiformia</taxon>
        <taxon>Tenebrionidae</taxon>
        <taxon>Zophobas</taxon>
    </lineage>
</organism>
<dbReference type="PANTHER" id="PTHR21137">
    <property type="entry name" value="ODORANT RECEPTOR"/>
    <property type="match status" value="1"/>
</dbReference>
<keyword evidence="9 10" id="KW-0807">Transducer</keyword>
<keyword evidence="4 10" id="KW-0812">Transmembrane</keyword>
<feature type="transmembrane region" description="Helical" evidence="10">
    <location>
        <begin position="265"/>
        <end position="287"/>
    </location>
</feature>
<dbReference type="EMBL" id="JALNTZ010000003">
    <property type="protein sequence ID" value="KAJ3658562.1"/>
    <property type="molecule type" value="Genomic_DNA"/>
</dbReference>
<dbReference type="PANTHER" id="PTHR21137:SF35">
    <property type="entry name" value="ODORANT RECEPTOR 19A-RELATED"/>
    <property type="match status" value="1"/>
</dbReference>
<feature type="transmembrane region" description="Helical" evidence="10">
    <location>
        <begin position="167"/>
        <end position="185"/>
    </location>
</feature>
<keyword evidence="7 10" id="KW-0472">Membrane</keyword>
<evidence type="ECO:0000256" key="6">
    <source>
        <dbReference type="ARBA" id="ARBA00022989"/>
    </source>
</evidence>
<protein>
    <recommendedName>
        <fullName evidence="10">Odorant receptor</fullName>
    </recommendedName>
</protein>
<keyword evidence="6 10" id="KW-1133">Transmembrane helix</keyword>
<keyword evidence="8 10" id="KW-0675">Receptor</keyword>
<evidence type="ECO:0000256" key="2">
    <source>
        <dbReference type="ARBA" id="ARBA00022475"/>
    </source>
</evidence>
<evidence type="ECO:0000256" key="8">
    <source>
        <dbReference type="ARBA" id="ARBA00023170"/>
    </source>
</evidence>
<evidence type="ECO:0000256" key="3">
    <source>
        <dbReference type="ARBA" id="ARBA00022606"/>
    </source>
</evidence>